<gene>
    <name evidence="5" type="ORF">TR125979</name>
</gene>
<dbReference type="InterPro" id="IPR052096">
    <property type="entry name" value="Endocannabinoid_amidase"/>
</dbReference>
<dbReference type="Gene3D" id="3.90.1300.10">
    <property type="entry name" value="Amidase signature (AS) domain"/>
    <property type="match status" value="1"/>
</dbReference>
<keyword evidence="2" id="KW-0378">Hydrolase</keyword>
<dbReference type="PANTHER" id="PTHR45847:SF6">
    <property type="entry name" value="FATTY ACID AMIDE HYDROLASE"/>
    <property type="match status" value="1"/>
</dbReference>
<evidence type="ECO:0000256" key="1">
    <source>
        <dbReference type="ARBA" id="ARBA00009199"/>
    </source>
</evidence>
<feature type="active site" description="Acyl-ester intermediate" evidence="3">
    <location>
        <position position="211"/>
    </location>
</feature>
<sequence>MPSALPTTEGNAQKKREKKIKELAAGKQAFAVYLAQHPMKQEEIDHITQIPYLELIERIKSEELPRAYVLLAYQHKAFQVDKEVNCVVEFLKPDLSKVNLSGPLAGAPVSLKECVSLKGLDNCAGCSILAESPRSADAVALQIILDLGGVPFVRTTVPQTMMSVLCSNPITGITVNPLDHTRSPGGSSGGEAALISGGGSQLGFGTDLGGSIRIPAAMCGIVGFKPTTGRLSNKNLSPMTTKKMVLSSWGPMCKDVAVCSLVMKHIINCPVQFKEDPDTPPVPYTEPQEGRKLRIGYFTDLDCFVANPAVRRAVLHAKEKLAKRGHELVEWRPPFSGLESLRMFLKALFADGGASMLNLLRYDEVDPCVRGTYQLFSMSRFRKMWTKLLMVLTGNWETLCVIQATDGLGSVAAQEALAFQISQFKARFFEAWRQAGLDVVLSPMVGHAAALPIRPPHAFTSMLSFANLANLLGLPAGSLPSGLSVERSDLEKLRHACAGSLIIPDAADKTEAAYYDDYGSRSPTHYYQFPLQEGTEGLPIAVQISALPWQDELCLYAMSEVEAAVRT</sequence>
<feature type="active site" description="Charge relay system" evidence="3">
    <location>
        <position position="187"/>
    </location>
</feature>
<dbReference type="EMBL" id="GEEE01000074">
    <property type="protein sequence ID" value="JAP63151.1"/>
    <property type="molecule type" value="Transcribed_RNA"/>
</dbReference>
<dbReference type="AlphaFoldDB" id="A0A0V0JDH8"/>
<dbReference type="SUPFAM" id="SSF75304">
    <property type="entry name" value="Amidase signature (AS) enzymes"/>
    <property type="match status" value="1"/>
</dbReference>
<dbReference type="GO" id="GO:0017064">
    <property type="term" value="F:fatty acid amide hydrolase activity"/>
    <property type="evidence" value="ECO:0007669"/>
    <property type="project" value="TreeGrafter"/>
</dbReference>
<dbReference type="PANTHER" id="PTHR45847">
    <property type="entry name" value="FATTY ACID AMIDE HYDROLASE"/>
    <property type="match status" value="1"/>
</dbReference>
<name>A0A0V0JDH8_SCHSO</name>
<comment type="similarity">
    <text evidence="1">Belongs to the amidase family.</text>
</comment>
<evidence type="ECO:0000256" key="2">
    <source>
        <dbReference type="ARBA" id="ARBA00022801"/>
    </source>
</evidence>
<reference evidence="5" key="1">
    <citation type="submission" date="2016-01" db="EMBL/GenBank/DDBJ databases">
        <title>Reference transcriptome for the parasite Schistocephalus solidus: insights into the molecular evolution of parasitism.</title>
        <authorList>
            <person name="Hebert F.O."/>
            <person name="Grambauer S."/>
            <person name="Barber I."/>
            <person name="Landry C.R."/>
            <person name="Aubin-Horth N."/>
        </authorList>
    </citation>
    <scope>NUCLEOTIDE SEQUENCE</scope>
</reference>
<organism evidence="5">
    <name type="scientific">Schistocephalus solidus</name>
    <name type="common">Tapeworm</name>
    <dbReference type="NCBI Taxonomy" id="70667"/>
    <lineage>
        <taxon>Eukaryota</taxon>
        <taxon>Metazoa</taxon>
        <taxon>Spiralia</taxon>
        <taxon>Lophotrochozoa</taxon>
        <taxon>Platyhelminthes</taxon>
        <taxon>Cestoda</taxon>
        <taxon>Eucestoda</taxon>
        <taxon>Diphyllobothriidea</taxon>
        <taxon>Diphyllobothriidae</taxon>
        <taxon>Schistocephalus</taxon>
    </lineage>
</organism>
<dbReference type="Pfam" id="PF01425">
    <property type="entry name" value="Amidase"/>
    <property type="match status" value="1"/>
</dbReference>
<dbReference type="PROSITE" id="PS00571">
    <property type="entry name" value="AMIDASES"/>
    <property type="match status" value="1"/>
</dbReference>
<dbReference type="GO" id="GO:0004040">
    <property type="term" value="F:amidase activity"/>
    <property type="evidence" value="ECO:0007669"/>
    <property type="project" value="TreeGrafter"/>
</dbReference>
<evidence type="ECO:0000256" key="3">
    <source>
        <dbReference type="PIRSR" id="PIRSR001221-1"/>
    </source>
</evidence>
<evidence type="ECO:0000313" key="5">
    <source>
        <dbReference type="EMBL" id="JAP63151.1"/>
    </source>
</evidence>
<feature type="active site" description="Charge relay system" evidence="3">
    <location>
        <position position="112"/>
    </location>
</feature>
<dbReference type="InterPro" id="IPR023631">
    <property type="entry name" value="Amidase_dom"/>
</dbReference>
<dbReference type="PIRSF" id="PIRSF001221">
    <property type="entry name" value="Amidase_fungi"/>
    <property type="match status" value="1"/>
</dbReference>
<accession>A0A0V0JDH8</accession>
<protein>
    <recommendedName>
        <fullName evidence="4">Amidase domain-containing protein</fullName>
    </recommendedName>
</protein>
<proteinExistence type="inferred from homology"/>
<dbReference type="InterPro" id="IPR020556">
    <property type="entry name" value="Amidase_CS"/>
</dbReference>
<dbReference type="InterPro" id="IPR036928">
    <property type="entry name" value="AS_sf"/>
</dbReference>
<feature type="domain" description="Amidase" evidence="4">
    <location>
        <begin position="69"/>
        <end position="555"/>
    </location>
</feature>
<evidence type="ECO:0000259" key="4">
    <source>
        <dbReference type="Pfam" id="PF01425"/>
    </source>
</evidence>
<dbReference type="GO" id="GO:0009062">
    <property type="term" value="P:fatty acid catabolic process"/>
    <property type="evidence" value="ECO:0007669"/>
    <property type="project" value="TreeGrafter"/>
</dbReference>